<dbReference type="Gene3D" id="3.30.390.30">
    <property type="match status" value="1"/>
</dbReference>
<dbReference type="AlphaFoldDB" id="A0A7K1FP93"/>
<evidence type="ECO:0000256" key="1">
    <source>
        <dbReference type="ARBA" id="ARBA00001974"/>
    </source>
</evidence>
<dbReference type="InterPro" id="IPR050446">
    <property type="entry name" value="FAD-oxidoreductase/Apoptosis"/>
</dbReference>
<comment type="caution">
    <text evidence="7">The sequence shown here is derived from an EMBL/GenBank/DDBJ whole genome shotgun (WGS) entry which is preliminary data.</text>
</comment>
<evidence type="ECO:0000256" key="4">
    <source>
        <dbReference type="ARBA" id="ARBA00023002"/>
    </source>
</evidence>
<organism evidence="7 8">
    <name type="scientific">Nakamurella alba</name>
    <dbReference type="NCBI Taxonomy" id="2665158"/>
    <lineage>
        <taxon>Bacteria</taxon>
        <taxon>Bacillati</taxon>
        <taxon>Actinomycetota</taxon>
        <taxon>Actinomycetes</taxon>
        <taxon>Nakamurellales</taxon>
        <taxon>Nakamurellaceae</taxon>
        <taxon>Nakamurella</taxon>
    </lineage>
</organism>
<evidence type="ECO:0000313" key="7">
    <source>
        <dbReference type="EMBL" id="MTD14634.1"/>
    </source>
</evidence>
<evidence type="ECO:0000256" key="5">
    <source>
        <dbReference type="SAM" id="MobiDB-lite"/>
    </source>
</evidence>
<keyword evidence="4" id="KW-0560">Oxidoreductase</keyword>
<protein>
    <submittedName>
        <fullName evidence="7">NAD(P)/FAD-dependent oxidoreductase</fullName>
    </submittedName>
</protein>
<dbReference type="EMBL" id="WLYK01000004">
    <property type="protein sequence ID" value="MTD14634.1"/>
    <property type="molecule type" value="Genomic_DNA"/>
</dbReference>
<dbReference type="Proteomes" id="UP000460221">
    <property type="component" value="Unassembled WGS sequence"/>
</dbReference>
<evidence type="ECO:0000259" key="6">
    <source>
        <dbReference type="Pfam" id="PF07992"/>
    </source>
</evidence>
<evidence type="ECO:0000256" key="2">
    <source>
        <dbReference type="ARBA" id="ARBA00022630"/>
    </source>
</evidence>
<dbReference type="PRINTS" id="PR00368">
    <property type="entry name" value="FADPNR"/>
</dbReference>
<feature type="domain" description="FAD/NAD(P)-binding" evidence="6">
    <location>
        <begin position="45"/>
        <end position="322"/>
    </location>
</feature>
<reference evidence="7 8" key="1">
    <citation type="submission" date="2019-11" db="EMBL/GenBank/DDBJ databases">
        <authorList>
            <person name="Jiang L.-Q."/>
        </authorList>
    </citation>
    <scope>NUCLEOTIDE SEQUENCE [LARGE SCALE GENOMIC DNA]</scope>
    <source>
        <strain evidence="7 8">YIM 132087</strain>
    </source>
</reference>
<keyword evidence="8" id="KW-1185">Reference proteome</keyword>
<dbReference type="Gene3D" id="3.50.50.60">
    <property type="entry name" value="FAD/NAD(P)-binding domain"/>
    <property type="match status" value="2"/>
</dbReference>
<keyword evidence="3" id="KW-0274">FAD</keyword>
<dbReference type="InterPro" id="IPR036188">
    <property type="entry name" value="FAD/NAD-bd_sf"/>
</dbReference>
<dbReference type="GO" id="GO:0005737">
    <property type="term" value="C:cytoplasm"/>
    <property type="evidence" value="ECO:0007669"/>
    <property type="project" value="TreeGrafter"/>
</dbReference>
<evidence type="ECO:0000256" key="3">
    <source>
        <dbReference type="ARBA" id="ARBA00022827"/>
    </source>
</evidence>
<sequence length="420" mass="44607">MGKARRRRDGRSASCPAAGRPDNRSPERHVAAEFTRGEPMAGAGLVVVGSGPAAVAAAGAYRDAQGDGPVRLVTEDPDLPYERPRLSKDVLRGDTPVVDTVLHDPQFYRDRDIELVLSSRVTELRPDSRAVLLADGRAMDFATCVLATGSTPVRPDIPGARHAHVLRSRRDAIDLVDAAERAATAVVVGSGFVGCEAAASLAGRGVAVTLVSHVLPQQRRLGAWVSRRIAEWLHQDGVRLRVGDDVSAIAPDHVLTSAGQRLPADLVLLATGVTPRAELAAAAGLSLSDGRISVSADMRTSHPAVLAAGDVVFARNTAAGRSLTVEHWGDADAMGEVAGRTAAGLTAEWAQPPGFWSTIGSRTLKYTAWGDGYDEVDIDDDGDGFTVRYGRHGELVGVLTHHRDEDYERGQGEVARRSPW</sequence>
<dbReference type="GO" id="GO:0016651">
    <property type="term" value="F:oxidoreductase activity, acting on NAD(P)H"/>
    <property type="evidence" value="ECO:0007669"/>
    <property type="project" value="TreeGrafter"/>
</dbReference>
<gene>
    <name evidence="7" type="ORF">GIS00_11840</name>
</gene>
<feature type="region of interest" description="Disordered" evidence="5">
    <location>
        <begin position="1"/>
        <end position="28"/>
    </location>
</feature>
<dbReference type="PANTHER" id="PTHR43557">
    <property type="entry name" value="APOPTOSIS-INDUCING FACTOR 1"/>
    <property type="match status" value="1"/>
</dbReference>
<keyword evidence="2" id="KW-0285">Flavoprotein</keyword>
<evidence type="ECO:0000313" key="8">
    <source>
        <dbReference type="Proteomes" id="UP000460221"/>
    </source>
</evidence>
<dbReference type="SUPFAM" id="SSF55424">
    <property type="entry name" value="FAD/NAD-linked reductases, dimerisation (C-terminal) domain"/>
    <property type="match status" value="1"/>
</dbReference>
<name>A0A7K1FP93_9ACTN</name>
<proteinExistence type="predicted"/>
<dbReference type="PRINTS" id="PR00411">
    <property type="entry name" value="PNDRDTASEI"/>
</dbReference>
<accession>A0A7K1FP93</accession>
<dbReference type="Pfam" id="PF07992">
    <property type="entry name" value="Pyr_redox_2"/>
    <property type="match status" value="1"/>
</dbReference>
<dbReference type="SUPFAM" id="SSF51905">
    <property type="entry name" value="FAD/NAD(P)-binding domain"/>
    <property type="match status" value="2"/>
</dbReference>
<dbReference type="InterPro" id="IPR016156">
    <property type="entry name" value="FAD/NAD-linked_Rdtase_dimer_sf"/>
</dbReference>
<comment type="cofactor">
    <cofactor evidence="1">
        <name>FAD</name>
        <dbReference type="ChEBI" id="CHEBI:57692"/>
    </cofactor>
</comment>
<dbReference type="InterPro" id="IPR023753">
    <property type="entry name" value="FAD/NAD-binding_dom"/>
</dbReference>
<dbReference type="PANTHER" id="PTHR43557:SF2">
    <property type="entry name" value="RIESKE DOMAIN-CONTAINING PROTEIN-RELATED"/>
    <property type="match status" value="1"/>
</dbReference>